<feature type="transmembrane region" description="Helical" evidence="1">
    <location>
        <begin position="46"/>
        <end position="64"/>
    </location>
</feature>
<gene>
    <name evidence="2" type="ORF">COV08_03655</name>
</gene>
<sequence>MQFQVPQFIEIEDTIFGPFTFRQFLYLAGGVGLCFIWYVYLKPWPLAVLPILGTAGLSAALAFYKYNDRDFIYLLESAVKFFFTKKLYLWKKDGASPNEPIQLTKKVNAGPEGVPLPKLSASKLKDLTWSLDVNPEEPTNNNEQ</sequence>
<protein>
    <recommendedName>
        <fullName evidence="4">PrgI family protein</fullName>
    </recommendedName>
</protein>
<dbReference type="EMBL" id="PCYK01000030">
    <property type="protein sequence ID" value="PIR45731.1"/>
    <property type="molecule type" value="Genomic_DNA"/>
</dbReference>
<dbReference type="AlphaFoldDB" id="A0A2H0RGP4"/>
<dbReference type="InterPro" id="IPR024414">
    <property type="entry name" value="Uncharacterised_PrgI"/>
</dbReference>
<comment type="caution">
    <text evidence="2">The sequence shown here is derived from an EMBL/GenBank/DDBJ whole genome shotgun (WGS) entry which is preliminary data.</text>
</comment>
<feature type="transmembrane region" description="Helical" evidence="1">
    <location>
        <begin position="24"/>
        <end position="40"/>
    </location>
</feature>
<keyword evidence="1" id="KW-0812">Transmembrane</keyword>
<reference evidence="2 3" key="1">
    <citation type="submission" date="2017-09" db="EMBL/GenBank/DDBJ databases">
        <title>Depth-based differentiation of microbial function through sediment-hosted aquifers and enrichment of novel symbionts in the deep terrestrial subsurface.</title>
        <authorList>
            <person name="Probst A.J."/>
            <person name="Ladd B."/>
            <person name="Jarett J.K."/>
            <person name="Geller-Mcgrath D.E."/>
            <person name="Sieber C.M."/>
            <person name="Emerson J.B."/>
            <person name="Anantharaman K."/>
            <person name="Thomas B.C."/>
            <person name="Malmstrom R."/>
            <person name="Stieglmeier M."/>
            <person name="Klingl A."/>
            <person name="Woyke T."/>
            <person name="Ryan C.M."/>
            <person name="Banfield J.F."/>
        </authorList>
    </citation>
    <scope>NUCLEOTIDE SEQUENCE [LARGE SCALE GENOMIC DNA]</scope>
    <source>
        <strain evidence="2">CG10_big_fil_rev_8_21_14_0_10_49_38</strain>
    </source>
</reference>
<evidence type="ECO:0008006" key="4">
    <source>
        <dbReference type="Google" id="ProtNLM"/>
    </source>
</evidence>
<name>A0A2H0RGP4_9BACT</name>
<keyword evidence="1" id="KW-0472">Membrane</keyword>
<dbReference type="Pfam" id="PF12666">
    <property type="entry name" value="PrgI"/>
    <property type="match status" value="1"/>
</dbReference>
<dbReference type="Proteomes" id="UP000230431">
    <property type="component" value="Unassembled WGS sequence"/>
</dbReference>
<evidence type="ECO:0000256" key="1">
    <source>
        <dbReference type="SAM" id="Phobius"/>
    </source>
</evidence>
<evidence type="ECO:0000313" key="3">
    <source>
        <dbReference type="Proteomes" id="UP000230431"/>
    </source>
</evidence>
<accession>A0A2H0RGP4</accession>
<proteinExistence type="predicted"/>
<keyword evidence="1" id="KW-1133">Transmembrane helix</keyword>
<organism evidence="2 3">
    <name type="scientific">Candidatus Vogelbacteria bacterium CG10_big_fil_rev_8_21_14_0_10_49_38</name>
    <dbReference type="NCBI Taxonomy" id="1975043"/>
    <lineage>
        <taxon>Bacteria</taxon>
        <taxon>Candidatus Vogeliibacteriota</taxon>
    </lineage>
</organism>
<evidence type="ECO:0000313" key="2">
    <source>
        <dbReference type="EMBL" id="PIR45731.1"/>
    </source>
</evidence>